<evidence type="ECO:0000313" key="1">
    <source>
        <dbReference type="EMBL" id="VDD08273.1"/>
    </source>
</evidence>
<dbReference type="EMBL" id="LR031873">
    <property type="protein sequence ID" value="VDD08273.1"/>
    <property type="molecule type" value="Genomic_DNA"/>
</dbReference>
<accession>A0A3P6BRB2</accession>
<proteinExistence type="predicted"/>
<gene>
    <name evidence="1" type="ORF">BOLC4T23928H</name>
</gene>
<reference evidence="1" key="1">
    <citation type="submission" date="2018-11" db="EMBL/GenBank/DDBJ databases">
        <authorList>
            <consortium name="Genoscope - CEA"/>
            <person name="William W."/>
        </authorList>
    </citation>
    <scope>NUCLEOTIDE SEQUENCE</scope>
</reference>
<sequence length="83" mass="9596">MRKLLAKKKTMRKLEEGVSLSVSYEDIQQKRKTKYISLLLCRSGFTTTWACRQSSSAPLSIRLFHGSCLTTSPLIPFQTQVWW</sequence>
<name>A0A3P6BRB2_BRAOL</name>
<dbReference type="AlphaFoldDB" id="A0A3P6BRB2"/>
<protein>
    <submittedName>
        <fullName evidence="1">Uncharacterized protein</fullName>
    </submittedName>
</protein>
<organism evidence="1">
    <name type="scientific">Brassica oleracea</name>
    <name type="common">Wild cabbage</name>
    <dbReference type="NCBI Taxonomy" id="3712"/>
    <lineage>
        <taxon>Eukaryota</taxon>
        <taxon>Viridiplantae</taxon>
        <taxon>Streptophyta</taxon>
        <taxon>Embryophyta</taxon>
        <taxon>Tracheophyta</taxon>
        <taxon>Spermatophyta</taxon>
        <taxon>Magnoliopsida</taxon>
        <taxon>eudicotyledons</taxon>
        <taxon>Gunneridae</taxon>
        <taxon>Pentapetalae</taxon>
        <taxon>rosids</taxon>
        <taxon>malvids</taxon>
        <taxon>Brassicales</taxon>
        <taxon>Brassicaceae</taxon>
        <taxon>Brassiceae</taxon>
        <taxon>Brassica</taxon>
    </lineage>
</organism>